<protein>
    <submittedName>
        <fullName evidence="1">Uncharacterized protein</fullName>
    </submittedName>
</protein>
<reference evidence="1 2" key="1">
    <citation type="submission" date="2024-05" db="EMBL/GenBank/DDBJ databases">
        <authorList>
            <person name="De Oliveira J.P."/>
            <person name="Noriler S.A."/>
            <person name="De Oliveira A.G."/>
            <person name="Sipoli D.S."/>
        </authorList>
    </citation>
    <scope>NUCLEOTIDE SEQUENCE [LARGE SCALE GENOMIC DNA]</scope>
    <source>
        <strain evidence="1 2">LABIM192</strain>
    </source>
</reference>
<dbReference type="EMBL" id="JBDXMI010000001">
    <property type="protein sequence ID" value="MEO9382516.1"/>
    <property type="molecule type" value="Genomic_DNA"/>
</dbReference>
<evidence type="ECO:0000313" key="2">
    <source>
        <dbReference type="Proteomes" id="UP001462502"/>
    </source>
</evidence>
<name>A0ABV0IMJ5_9NEIS</name>
<dbReference type="RefSeq" id="WP_145964130.1">
    <property type="nucleotide sequence ID" value="NZ_CP029495.1"/>
</dbReference>
<keyword evidence="2" id="KW-1185">Reference proteome</keyword>
<evidence type="ECO:0000313" key="1">
    <source>
        <dbReference type="EMBL" id="MEO9382516.1"/>
    </source>
</evidence>
<organism evidence="1 2">
    <name type="scientific">Chromobacterium phragmitis</name>
    <dbReference type="NCBI Taxonomy" id="2202141"/>
    <lineage>
        <taxon>Bacteria</taxon>
        <taxon>Pseudomonadati</taxon>
        <taxon>Pseudomonadota</taxon>
        <taxon>Betaproteobacteria</taxon>
        <taxon>Neisseriales</taxon>
        <taxon>Chromobacteriaceae</taxon>
        <taxon>Chromobacterium</taxon>
    </lineage>
</organism>
<accession>A0ABV0IMJ5</accession>
<proteinExistence type="predicted"/>
<comment type="caution">
    <text evidence="1">The sequence shown here is derived from an EMBL/GenBank/DDBJ whole genome shotgun (WGS) entry which is preliminary data.</text>
</comment>
<dbReference type="Proteomes" id="UP001462502">
    <property type="component" value="Unassembled WGS sequence"/>
</dbReference>
<gene>
    <name evidence="1" type="ORF">ABI908_00095</name>
</gene>
<sequence>MKRLTNFHLTPEASRRSAASGFLLAALNDATTQKQQIDHMDNAWMPSSHVAAQDTPRAPNPDRFFSEAEALEMGVAENLPPEARDEEEDARWAMMPFLALAIERMCVMAVLAEDDEMAPPLGHWEEIQALATPDGSVDPVLARAAADYLSALTTLASASGRTGANWHQGIRALYLVEGK</sequence>